<dbReference type="GeneTree" id="ENSGT00940000157650"/>
<sequence length="193" mass="21302">MSAALEIIGFLLCLVGWAMIGATLPHNYWKVSSIYGSVITTSTLYENLWKSCAEDSTGVSNCRVFDSMFALPGISLTIFLASCSPTAGFKMHVCINRTVTDTLHKLFSITTSRMRFFFLCRVLVQVCAWFIYNPLNGSVLNLAPKTLHSILPLSYLHRCCLPESAVLLLLCRWGQQGHIRSGAAGEKVGFKAI</sequence>
<keyword evidence="2 8" id="KW-0796">Tight junction</keyword>
<reference evidence="9" key="3">
    <citation type="submission" date="2025-09" db="UniProtKB">
        <authorList>
            <consortium name="Ensembl"/>
        </authorList>
    </citation>
    <scope>IDENTIFICATION</scope>
</reference>
<evidence type="ECO:0000313" key="9">
    <source>
        <dbReference type="Ensembl" id="ENSAPLP00000020487.1"/>
    </source>
</evidence>
<organism evidence="9 10">
    <name type="scientific">Anas platyrhynchos platyrhynchos</name>
    <name type="common">Northern mallard</name>
    <dbReference type="NCBI Taxonomy" id="8840"/>
    <lineage>
        <taxon>Eukaryota</taxon>
        <taxon>Metazoa</taxon>
        <taxon>Chordata</taxon>
        <taxon>Craniata</taxon>
        <taxon>Vertebrata</taxon>
        <taxon>Euteleostomi</taxon>
        <taxon>Archelosauria</taxon>
        <taxon>Archosauria</taxon>
        <taxon>Dinosauria</taxon>
        <taxon>Saurischia</taxon>
        <taxon>Theropoda</taxon>
        <taxon>Coelurosauria</taxon>
        <taxon>Aves</taxon>
        <taxon>Neognathae</taxon>
        <taxon>Galloanserae</taxon>
        <taxon>Anseriformes</taxon>
        <taxon>Anatidae</taxon>
        <taxon>Anatinae</taxon>
        <taxon>Anas</taxon>
    </lineage>
</organism>
<comment type="subcellular location">
    <subcellularLocation>
        <location evidence="8">Cell junction</location>
        <location evidence="8">Tight junction</location>
    </subcellularLocation>
    <subcellularLocation>
        <location evidence="8">Cell membrane</location>
        <topology evidence="8">Multi-pass membrane protein</topology>
    </subcellularLocation>
</comment>
<keyword evidence="7 8" id="KW-0472">Membrane</keyword>
<keyword evidence="6 8" id="KW-1133">Transmembrane helix</keyword>
<comment type="function">
    <text evidence="8">Claudins function as major constituents of the tight junction complexes that regulate the permeability of epithelia.</text>
</comment>
<keyword evidence="10" id="KW-1185">Reference proteome</keyword>
<feature type="transmembrane region" description="Helical" evidence="8">
    <location>
        <begin position="74"/>
        <end position="95"/>
    </location>
</feature>
<evidence type="ECO:0000256" key="6">
    <source>
        <dbReference type="ARBA" id="ARBA00022989"/>
    </source>
</evidence>
<proteinExistence type="inferred from homology"/>
<evidence type="ECO:0000256" key="2">
    <source>
        <dbReference type="ARBA" id="ARBA00022427"/>
    </source>
</evidence>
<comment type="similarity">
    <text evidence="1 8">Belongs to the claudin family.</text>
</comment>
<keyword evidence="5 8" id="KW-0965">Cell junction</keyword>
<dbReference type="InterPro" id="IPR004031">
    <property type="entry name" value="PMP22/EMP/MP20/Claudin"/>
</dbReference>
<accession>A0A493T3N5</accession>
<reference evidence="9" key="2">
    <citation type="submission" date="2025-08" db="UniProtKB">
        <authorList>
            <consortium name="Ensembl"/>
        </authorList>
    </citation>
    <scope>IDENTIFICATION</scope>
</reference>
<dbReference type="Gene3D" id="1.20.140.150">
    <property type="match status" value="1"/>
</dbReference>
<dbReference type="GO" id="GO:0005198">
    <property type="term" value="F:structural molecule activity"/>
    <property type="evidence" value="ECO:0007669"/>
    <property type="project" value="InterPro"/>
</dbReference>
<evidence type="ECO:0000256" key="5">
    <source>
        <dbReference type="ARBA" id="ARBA00022949"/>
    </source>
</evidence>
<keyword evidence="4 8" id="KW-0812">Transmembrane</keyword>
<evidence type="ECO:0000256" key="3">
    <source>
        <dbReference type="ARBA" id="ARBA00022475"/>
    </source>
</evidence>
<protein>
    <recommendedName>
        <fullName evidence="8">Claudin</fullName>
    </recommendedName>
</protein>
<keyword evidence="3 8" id="KW-1003">Cell membrane</keyword>
<dbReference type="Ensembl" id="ENSAPLT00000029573.1">
    <property type="protein sequence ID" value="ENSAPLP00000020487.1"/>
    <property type="gene ID" value="ENSAPLG00000016713.1"/>
</dbReference>
<evidence type="ECO:0000313" key="10">
    <source>
        <dbReference type="Proteomes" id="UP000016666"/>
    </source>
</evidence>
<evidence type="ECO:0000256" key="7">
    <source>
        <dbReference type="ARBA" id="ARBA00023136"/>
    </source>
</evidence>
<name>A0A493T3N5_ANAPP</name>
<dbReference type="GO" id="GO:0005923">
    <property type="term" value="C:bicellular tight junction"/>
    <property type="evidence" value="ECO:0007669"/>
    <property type="project" value="UniProtKB-SubCell"/>
</dbReference>
<dbReference type="AlphaFoldDB" id="A0A493T3N5"/>
<evidence type="ECO:0000256" key="4">
    <source>
        <dbReference type="ARBA" id="ARBA00022692"/>
    </source>
</evidence>
<evidence type="ECO:0000256" key="1">
    <source>
        <dbReference type="ARBA" id="ARBA00008295"/>
    </source>
</evidence>
<reference evidence="9 10" key="1">
    <citation type="submission" date="2017-10" db="EMBL/GenBank/DDBJ databases">
        <title>A new Pekin duck reference genome.</title>
        <authorList>
            <person name="Hou Z.-C."/>
            <person name="Zhou Z.-K."/>
            <person name="Zhu F."/>
            <person name="Hou S.-S."/>
        </authorList>
    </citation>
    <scope>NUCLEOTIDE SEQUENCE [LARGE SCALE GENOMIC DNA]</scope>
</reference>
<dbReference type="Proteomes" id="UP000016666">
    <property type="component" value="Chromosome 9"/>
</dbReference>
<dbReference type="GO" id="GO:0005886">
    <property type="term" value="C:plasma membrane"/>
    <property type="evidence" value="ECO:0007669"/>
    <property type="project" value="UniProtKB-SubCell"/>
</dbReference>
<dbReference type="PROSITE" id="PS01346">
    <property type="entry name" value="CLAUDIN"/>
    <property type="match status" value="1"/>
</dbReference>
<dbReference type="InterPro" id="IPR006187">
    <property type="entry name" value="Claudin"/>
</dbReference>
<comment type="caution">
    <text evidence="8">Lacks conserved residue(s) required for the propagation of feature annotation.</text>
</comment>
<dbReference type="Pfam" id="PF00822">
    <property type="entry name" value="PMP22_Claudin"/>
    <property type="match status" value="1"/>
</dbReference>
<dbReference type="STRING" id="8840.ENSAPLP00000020487"/>
<dbReference type="PANTHER" id="PTHR12002">
    <property type="entry name" value="CLAUDIN"/>
    <property type="match status" value="1"/>
</dbReference>
<evidence type="ECO:0000256" key="8">
    <source>
        <dbReference type="RuleBase" id="RU060637"/>
    </source>
</evidence>
<dbReference type="InterPro" id="IPR017974">
    <property type="entry name" value="Claudin_CS"/>
</dbReference>